<name>A0ACC3DGD8_9PEZI</name>
<sequence>RGDLDAIFFQCRRLHTLHLSIDHVSDNWPFHASVYDETLVPKSDIPAMAHPLRYLDLISEGQFSREDAPTPLEVVLAVQEGMLPKLRVVRFQDDVGWQTPEHAEEVGALDEVMREAAMKDEEMGLEVGERVGIYHYQVAVPKTHWRN</sequence>
<comment type="caution">
    <text evidence="1">The sequence shown here is derived from an EMBL/GenBank/DDBJ whole genome shotgun (WGS) entry which is preliminary data.</text>
</comment>
<proteinExistence type="predicted"/>
<accession>A0ACC3DGD8</accession>
<gene>
    <name evidence="1" type="ORF">LTS18_015012</name>
</gene>
<evidence type="ECO:0000313" key="1">
    <source>
        <dbReference type="EMBL" id="KAK3070799.1"/>
    </source>
</evidence>
<reference evidence="1" key="1">
    <citation type="submission" date="2024-09" db="EMBL/GenBank/DDBJ databases">
        <title>Black Yeasts Isolated from many extreme environments.</title>
        <authorList>
            <person name="Coleine C."/>
            <person name="Stajich J.E."/>
            <person name="Selbmann L."/>
        </authorList>
    </citation>
    <scope>NUCLEOTIDE SEQUENCE</scope>
    <source>
        <strain evidence="1">CCFEE 5737</strain>
    </source>
</reference>
<dbReference type="Proteomes" id="UP001186974">
    <property type="component" value="Unassembled WGS sequence"/>
</dbReference>
<feature type="non-terminal residue" evidence="1">
    <location>
        <position position="1"/>
    </location>
</feature>
<organism evidence="1 2">
    <name type="scientific">Coniosporium uncinatum</name>
    <dbReference type="NCBI Taxonomy" id="93489"/>
    <lineage>
        <taxon>Eukaryota</taxon>
        <taxon>Fungi</taxon>
        <taxon>Dikarya</taxon>
        <taxon>Ascomycota</taxon>
        <taxon>Pezizomycotina</taxon>
        <taxon>Dothideomycetes</taxon>
        <taxon>Dothideomycetes incertae sedis</taxon>
        <taxon>Coniosporium</taxon>
    </lineage>
</organism>
<dbReference type="EMBL" id="JAWDJW010004920">
    <property type="protein sequence ID" value="KAK3070799.1"/>
    <property type="molecule type" value="Genomic_DNA"/>
</dbReference>
<evidence type="ECO:0000313" key="2">
    <source>
        <dbReference type="Proteomes" id="UP001186974"/>
    </source>
</evidence>
<keyword evidence="2" id="KW-1185">Reference proteome</keyword>
<protein>
    <submittedName>
        <fullName evidence="1">Uncharacterized protein</fullName>
    </submittedName>
</protein>